<keyword evidence="8" id="KW-0238">DNA-binding</keyword>
<evidence type="ECO:0000256" key="9">
    <source>
        <dbReference type="ARBA" id="ARBA00023159"/>
    </source>
</evidence>
<comment type="subunit">
    <text evidence="3">Homodimer.</text>
</comment>
<dbReference type="InterPro" id="IPR022687">
    <property type="entry name" value="HTH_DTXR"/>
</dbReference>
<dbReference type="Gene3D" id="2.30.30.90">
    <property type="match status" value="1"/>
</dbReference>
<dbReference type="Gene3D" id="1.10.60.10">
    <property type="entry name" value="Iron dependent repressor, metal binding and dimerisation domain"/>
    <property type="match status" value="1"/>
</dbReference>
<dbReference type="SUPFAM" id="SSF47979">
    <property type="entry name" value="Iron-dependent repressor protein, dimerization domain"/>
    <property type="match status" value="1"/>
</dbReference>
<evidence type="ECO:0000256" key="12">
    <source>
        <dbReference type="ARBA" id="ARBA00032593"/>
    </source>
</evidence>
<evidence type="ECO:0000256" key="1">
    <source>
        <dbReference type="ARBA" id="ARBA00004496"/>
    </source>
</evidence>
<keyword evidence="6" id="KW-0408">Iron</keyword>
<evidence type="ECO:0000256" key="7">
    <source>
        <dbReference type="ARBA" id="ARBA00023015"/>
    </source>
</evidence>
<keyword evidence="4" id="KW-0963">Cytoplasm</keyword>
<dbReference type="Pfam" id="PF04023">
    <property type="entry name" value="FeoA"/>
    <property type="match status" value="1"/>
</dbReference>
<reference evidence="14 15" key="1">
    <citation type="submission" date="2018-06" db="EMBL/GenBank/DDBJ databases">
        <title>Freshwater and sediment microbial communities from various areas in North America, analyzing microbe dynamics in response to fracking.</title>
        <authorList>
            <person name="Lamendella R."/>
        </authorList>
    </citation>
    <scope>NUCLEOTIDE SEQUENCE [LARGE SCALE GENOMIC DNA]</scope>
    <source>
        <strain evidence="14 15">3b_TX</strain>
    </source>
</reference>
<keyword evidence="11" id="KW-0464">Manganese</keyword>
<dbReference type="Pfam" id="PF01325">
    <property type="entry name" value="Fe_dep_repress"/>
    <property type="match status" value="1"/>
</dbReference>
<evidence type="ECO:0000313" key="14">
    <source>
        <dbReference type="EMBL" id="RBP70615.1"/>
    </source>
</evidence>
<evidence type="ECO:0000256" key="2">
    <source>
        <dbReference type="ARBA" id="ARBA00007871"/>
    </source>
</evidence>
<dbReference type="Gene3D" id="1.10.10.10">
    <property type="entry name" value="Winged helix-like DNA-binding domain superfamily/Winged helix DNA-binding domain"/>
    <property type="match status" value="1"/>
</dbReference>
<comment type="caution">
    <text evidence="14">The sequence shown here is derived from an EMBL/GenBank/DDBJ whole genome shotgun (WGS) entry which is preliminary data.</text>
</comment>
<protein>
    <recommendedName>
        <fullName evidence="12">Manganese transport regulator</fullName>
    </recommendedName>
</protein>
<dbReference type="InterPro" id="IPR050536">
    <property type="entry name" value="DtxR_MntR_Metal-Reg"/>
</dbReference>
<dbReference type="PANTHER" id="PTHR33238:SF11">
    <property type="entry name" value="TRANSCRIPTIONAL REGULATOR MNTR"/>
    <property type="match status" value="1"/>
</dbReference>
<keyword evidence="7" id="KW-0805">Transcription regulation</keyword>
<evidence type="ECO:0000256" key="6">
    <source>
        <dbReference type="ARBA" id="ARBA00023004"/>
    </source>
</evidence>
<dbReference type="SMART" id="SM00347">
    <property type="entry name" value="HTH_MARR"/>
    <property type="match status" value="1"/>
</dbReference>
<comment type="subcellular location">
    <subcellularLocation>
        <location evidence="1">Cytoplasm</location>
    </subcellularLocation>
</comment>
<dbReference type="InterPro" id="IPR000835">
    <property type="entry name" value="HTH_MarR-typ"/>
</dbReference>
<keyword evidence="10" id="KW-0804">Transcription</keyword>
<dbReference type="InterPro" id="IPR036388">
    <property type="entry name" value="WH-like_DNA-bd_sf"/>
</dbReference>
<dbReference type="InterPro" id="IPR007167">
    <property type="entry name" value="Fe-transptr_FeoA-like"/>
</dbReference>
<name>A0A366IIC8_9MICO</name>
<keyword evidence="5" id="KW-0678">Repressor</keyword>
<gene>
    <name evidence="14" type="ORF">DFO65_10867</name>
</gene>
<evidence type="ECO:0000256" key="8">
    <source>
        <dbReference type="ARBA" id="ARBA00023125"/>
    </source>
</evidence>
<dbReference type="GO" id="GO:0003677">
    <property type="term" value="F:DNA binding"/>
    <property type="evidence" value="ECO:0007669"/>
    <property type="project" value="UniProtKB-KW"/>
</dbReference>
<evidence type="ECO:0000256" key="10">
    <source>
        <dbReference type="ARBA" id="ARBA00023163"/>
    </source>
</evidence>
<dbReference type="AlphaFoldDB" id="A0A366IIC8"/>
<dbReference type="EMBL" id="QNSB01000008">
    <property type="protein sequence ID" value="RBP70615.1"/>
    <property type="molecule type" value="Genomic_DNA"/>
</dbReference>
<dbReference type="GO" id="GO:0046914">
    <property type="term" value="F:transition metal ion binding"/>
    <property type="evidence" value="ECO:0007669"/>
    <property type="project" value="InterPro"/>
</dbReference>
<feature type="domain" description="HTH dtxR-type" evidence="13">
    <location>
        <begin position="6"/>
        <end position="68"/>
    </location>
</feature>
<dbReference type="SUPFAM" id="SSF50037">
    <property type="entry name" value="C-terminal domain of transcriptional repressors"/>
    <property type="match status" value="1"/>
</dbReference>
<accession>A0A366IIC8</accession>
<dbReference type="InterPro" id="IPR036390">
    <property type="entry name" value="WH_DNA-bd_sf"/>
</dbReference>
<dbReference type="RefSeq" id="WP_113904738.1">
    <property type="nucleotide sequence ID" value="NZ_QNSB01000008.1"/>
</dbReference>
<proteinExistence type="inferred from homology"/>
<organism evidence="14 15">
    <name type="scientific">Brevibacterium celere</name>
    <dbReference type="NCBI Taxonomy" id="225845"/>
    <lineage>
        <taxon>Bacteria</taxon>
        <taxon>Bacillati</taxon>
        <taxon>Actinomycetota</taxon>
        <taxon>Actinomycetes</taxon>
        <taxon>Micrococcales</taxon>
        <taxon>Brevibacteriaceae</taxon>
        <taxon>Brevibacterium</taxon>
    </lineage>
</organism>
<keyword evidence="9" id="KW-0010">Activator</keyword>
<dbReference type="PROSITE" id="PS50944">
    <property type="entry name" value="HTH_DTXR"/>
    <property type="match status" value="1"/>
</dbReference>
<dbReference type="InterPro" id="IPR022689">
    <property type="entry name" value="Iron_dep_repressor"/>
</dbReference>
<dbReference type="GO" id="GO:0045892">
    <property type="term" value="P:negative regulation of DNA-templated transcription"/>
    <property type="evidence" value="ECO:0007669"/>
    <property type="project" value="TreeGrafter"/>
</dbReference>
<dbReference type="InterPro" id="IPR038157">
    <property type="entry name" value="FeoA_core_dom"/>
</dbReference>
<dbReference type="Proteomes" id="UP000253509">
    <property type="component" value="Unassembled WGS sequence"/>
</dbReference>
<dbReference type="InterPro" id="IPR001367">
    <property type="entry name" value="Fe_dep_repressor"/>
</dbReference>
<evidence type="ECO:0000313" key="15">
    <source>
        <dbReference type="Proteomes" id="UP000253509"/>
    </source>
</evidence>
<keyword evidence="15" id="KW-1185">Reference proteome</keyword>
<dbReference type="GO" id="GO:0003700">
    <property type="term" value="F:DNA-binding transcription factor activity"/>
    <property type="evidence" value="ECO:0007669"/>
    <property type="project" value="InterPro"/>
</dbReference>
<dbReference type="SUPFAM" id="SSF46785">
    <property type="entry name" value="Winged helix' DNA-binding domain"/>
    <property type="match status" value="1"/>
</dbReference>
<dbReference type="Pfam" id="PF02742">
    <property type="entry name" value="Fe_dep_repr_C"/>
    <property type="match status" value="1"/>
</dbReference>
<evidence type="ECO:0000256" key="5">
    <source>
        <dbReference type="ARBA" id="ARBA00022491"/>
    </source>
</evidence>
<evidence type="ECO:0000256" key="3">
    <source>
        <dbReference type="ARBA" id="ARBA00011738"/>
    </source>
</evidence>
<evidence type="ECO:0000256" key="4">
    <source>
        <dbReference type="ARBA" id="ARBA00022490"/>
    </source>
</evidence>
<evidence type="ECO:0000256" key="11">
    <source>
        <dbReference type="ARBA" id="ARBA00023211"/>
    </source>
</evidence>
<comment type="similarity">
    <text evidence="2">Belongs to the DtxR/MntR family.</text>
</comment>
<dbReference type="InterPro" id="IPR008988">
    <property type="entry name" value="Transcriptional_repressor_C"/>
</dbReference>
<sequence>MRAGEVSEVSQDYLKAIWSAREWGGEPVTATELAKRFGTTKANVTDVLKRLDELGLVVRVPYRPPELTAEGEKIALSMVRRHRLIETFLVESLGYSWDEVHDEAESLEHAASDLLIERIDDFLGHPTADPHGDPIPEADGTVVSHDSSPMLAGAAPGSYRVLRVSDADPEVLSQLAELGVRPGARIEVAGATADSGDSRGRHADADAAAAARPPLILATVDGRRRDIPAEAAAAVHLSRGVGTSTQ</sequence>
<dbReference type="PANTHER" id="PTHR33238">
    <property type="entry name" value="IRON (METAL) DEPENDENT REPRESSOR, DTXR FAMILY"/>
    <property type="match status" value="1"/>
</dbReference>
<dbReference type="InterPro" id="IPR036421">
    <property type="entry name" value="Fe_dep_repressor_sf"/>
</dbReference>
<dbReference type="GO" id="GO:0046983">
    <property type="term" value="F:protein dimerization activity"/>
    <property type="evidence" value="ECO:0007669"/>
    <property type="project" value="InterPro"/>
</dbReference>
<dbReference type="SMART" id="SM00529">
    <property type="entry name" value="HTH_DTXR"/>
    <property type="match status" value="1"/>
</dbReference>
<dbReference type="FunFam" id="1.10.60.10:FF:000004">
    <property type="entry name" value="DtxR family transcriptional regulator"/>
    <property type="match status" value="1"/>
</dbReference>
<evidence type="ECO:0000259" key="13">
    <source>
        <dbReference type="PROSITE" id="PS50944"/>
    </source>
</evidence>
<dbReference type="GO" id="GO:0005737">
    <property type="term" value="C:cytoplasm"/>
    <property type="evidence" value="ECO:0007669"/>
    <property type="project" value="UniProtKB-SubCell"/>
</dbReference>